<evidence type="ECO:0000256" key="2">
    <source>
        <dbReference type="ARBA" id="ARBA00022692"/>
    </source>
</evidence>
<evidence type="ECO:0000256" key="4">
    <source>
        <dbReference type="ARBA" id="ARBA00023136"/>
    </source>
</evidence>
<reference evidence="7" key="2">
    <citation type="submission" date="2020-09" db="EMBL/GenBank/DDBJ databases">
        <authorList>
            <person name="Sun Q."/>
            <person name="Zhou Y."/>
        </authorList>
    </citation>
    <scope>NUCLEOTIDE SEQUENCE</scope>
    <source>
        <strain evidence="7">CGMCC 1.6333</strain>
    </source>
</reference>
<keyword evidence="8" id="KW-1185">Reference proteome</keyword>
<gene>
    <name evidence="7" type="ORF">GCM10011351_01000</name>
</gene>
<dbReference type="InterPro" id="IPR010432">
    <property type="entry name" value="RDD"/>
</dbReference>
<keyword evidence="3 5" id="KW-1133">Transmembrane helix</keyword>
<comment type="subcellular location">
    <subcellularLocation>
        <location evidence="1">Membrane</location>
        <topology evidence="1">Multi-pass membrane protein</topology>
    </subcellularLocation>
</comment>
<keyword evidence="2 5" id="KW-0812">Transmembrane</keyword>
<dbReference type="Proteomes" id="UP000618460">
    <property type="component" value="Unassembled WGS sequence"/>
</dbReference>
<evidence type="ECO:0000259" key="6">
    <source>
        <dbReference type="Pfam" id="PF06271"/>
    </source>
</evidence>
<evidence type="ECO:0000256" key="5">
    <source>
        <dbReference type="SAM" id="Phobius"/>
    </source>
</evidence>
<name>A0A917TE94_9BACI</name>
<feature type="domain" description="RDD" evidence="6">
    <location>
        <begin position="11"/>
        <end position="83"/>
    </location>
</feature>
<sequence length="116" mass="13163">MNILKSRPVGIPERAFATFIDIIITFTIVILIHFFIIDQPIIVMGVILSLFYAIILPVLWDGYTIGKRLIGIRISHVSDGKLTIISIYLVHTRDDKRSIHDLLASTYVTSNLPEQE</sequence>
<keyword evidence="4 5" id="KW-0472">Membrane</keyword>
<evidence type="ECO:0000256" key="1">
    <source>
        <dbReference type="ARBA" id="ARBA00004141"/>
    </source>
</evidence>
<accession>A0A917TE94</accession>
<dbReference type="AlphaFoldDB" id="A0A917TE94"/>
<evidence type="ECO:0000256" key="3">
    <source>
        <dbReference type="ARBA" id="ARBA00022989"/>
    </source>
</evidence>
<organism evidence="7 8">
    <name type="scientific">Paraliobacillus quinghaiensis</name>
    <dbReference type="NCBI Taxonomy" id="470815"/>
    <lineage>
        <taxon>Bacteria</taxon>
        <taxon>Bacillati</taxon>
        <taxon>Bacillota</taxon>
        <taxon>Bacilli</taxon>
        <taxon>Bacillales</taxon>
        <taxon>Bacillaceae</taxon>
        <taxon>Paraliobacillus</taxon>
    </lineage>
</organism>
<feature type="transmembrane region" description="Helical" evidence="5">
    <location>
        <begin position="15"/>
        <end position="35"/>
    </location>
</feature>
<feature type="transmembrane region" description="Helical" evidence="5">
    <location>
        <begin position="41"/>
        <end position="60"/>
    </location>
</feature>
<dbReference type="OrthoDB" id="1787043at2"/>
<protein>
    <recommendedName>
        <fullName evidence="6">RDD domain-containing protein</fullName>
    </recommendedName>
</protein>
<dbReference type="RefSeq" id="WP_117152635.1">
    <property type="nucleotide sequence ID" value="NZ_BMLG01000001.1"/>
</dbReference>
<dbReference type="Pfam" id="PF06271">
    <property type="entry name" value="RDD"/>
    <property type="match status" value="1"/>
</dbReference>
<proteinExistence type="predicted"/>
<reference evidence="7" key="1">
    <citation type="journal article" date="2014" name="Int. J. Syst. Evol. Microbiol.">
        <title>Complete genome sequence of Corynebacterium casei LMG S-19264T (=DSM 44701T), isolated from a smear-ripened cheese.</title>
        <authorList>
            <consortium name="US DOE Joint Genome Institute (JGI-PGF)"/>
            <person name="Walter F."/>
            <person name="Albersmeier A."/>
            <person name="Kalinowski J."/>
            <person name="Ruckert C."/>
        </authorList>
    </citation>
    <scope>NUCLEOTIDE SEQUENCE</scope>
    <source>
        <strain evidence="7">CGMCC 1.6333</strain>
    </source>
</reference>
<dbReference type="EMBL" id="BMLG01000001">
    <property type="protein sequence ID" value="GGM19018.1"/>
    <property type="molecule type" value="Genomic_DNA"/>
</dbReference>
<dbReference type="GO" id="GO:0016020">
    <property type="term" value="C:membrane"/>
    <property type="evidence" value="ECO:0007669"/>
    <property type="project" value="UniProtKB-SubCell"/>
</dbReference>
<evidence type="ECO:0000313" key="8">
    <source>
        <dbReference type="Proteomes" id="UP000618460"/>
    </source>
</evidence>
<comment type="caution">
    <text evidence="7">The sequence shown here is derived from an EMBL/GenBank/DDBJ whole genome shotgun (WGS) entry which is preliminary data.</text>
</comment>
<evidence type="ECO:0000313" key="7">
    <source>
        <dbReference type="EMBL" id="GGM19018.1"/>
    </source>
</evidence>